<proteinExistence type="predicted"/>
<dbReference type="RefSeq" id="WP_092485097.1">
    <property type="nucleotide sequence ID" value="NZ_FOYM01000022.1"/>
</dbReference>
<keyword evidence="7" id="KW-1185">Reference proteome</keyword>
<dbReference type="PANTHER" id="PTHR36214">
    <property type="match status" value="1"/>
</dbReference>
<keyword evidence="1" id="KW-0004">4Fe-4S</keyword>
<evidence type="ECO:0000256" key="3">
    <source>
        <dbReference type="ARBA" id="ARBA00023004"/>
    </source>
</evidence>
<organism evidence="6 7">
    <name type="scientific">Desulfoscipio geothermicus DSM 3669</name>
    <dbReference type="NCBI Taxonomy" id="1121426"/>
    <lineage>
        <taxon>Bacteria</taxon>
        <taxon>Bacillati</taxon>
        <taxon>Bacillota</taxon>
        <taxon>Clostridia</taxon>
        <taxon>Eubacteriales</taxon>
        <taxon>Desulfallaceae</taxon>
        <taxon>Desulfoscipio</taxon>
    </lineage>
</organism>
<dbReference type="PANTHER" id="PTHR36214:SF5">
    <property type="entry name" value="ACETYL-COA DECARBONYLASE_SYNTHASE COMPLEX SUBUNIT DELTA"/>
    <property type="match status" value="1"/>
</dbReference>
<dbReference type="GO" id="GO:0046872">
    <property type="term" value="F:metal ion binding"/>
    <property type="evidence" value="ECO:0007669"/>
    <property type="project" value="UniProtKB-KW"/>
</dbReference>
<feature type="domain" description="4Fe-4S" evidence="5">
    <location>
        <begin position="108"/>
        <end position="167"/>
    </location>
</feature>
<keyword evidence="2" id="KW-0479">Metal-binding</keyword>
<dbReference type="OrthoDB" id="9793312at2"/>
<protein>
    <submittedName>
        <fullName evidence="6">Metal-binding trascriptional regulator, contains putative Fe-S cluster and ArsR family DNA binding domain</fullName>
    </submittedName>
</protein>
<accession>A0A1I6E0Q5</accession>
<reference evidence="7" key="1">
    <citation type="submission" date="2016-10" db="EMBL/GenBank/DDBJ databases">
        <authorList>
            <person name="Varghese N."/>
            <person name="Submissions S."/>
        </authorList>
    </citation>
    <scope>NUCLEOTIDE SEQUENCE [LARGE SCALE GENOMIC DNA]</scope>
    <source>
        <strain evidence="7">DSM 3669</strain>
    </source>
</reference>
<dbReference type="Proteomes" id="UP000199584">
    <property type="component" value="Unassembled WGS sequence"/>
</dbReference>
<sequence>MALNYEITGMAPCLADGARVRVTAMWNQDIGELLPYVNAVVKYASFDPGGVVITFKYRGCPVILERRRVTLGQLADLDEAEDIMDDLVDFLRRVQDKKAEITPLNQPKPQPQVHEIIRMLPRNNCGQCGEPTCTAFALKLVLERQKAENCLPLTGDEICTVLKVLESLDNRQLKIE</sequence>
<dbReference type="PROSITE" id="PS51656">
    <property type="entry name" value="4FE4S"/>
    <property type="match status" value="1"/>
</dbReference>
<evidence type="ECO:0000259" key="5">
    <source>
        <dbReference type="PROSITE" id="PS51656"/>
    </source>
</evidence>
<evidence type="ECO:0000256" key="4">
    <source>
        <dbReference type="ARBA" id="ARBA00023014"/>
    </source>
</evidence>
<evidence type="ECO:0000313" key="6">
    <source>
        <dbReference type="EMBL" id="SFR11207.1"/>
    </source>
</evidence>
<dbReference type="InterPro" id="IPR051069">
    <property type="entry name" value="ACDS_complex_subunit"/>
</dbReference>
<dbReference type="AlphaFoldDB" id="A0A1I6E0Q5"/>
<dbReference type="EMBL" id="FOYM01000022">
    <property type="protein sequence ID" value="SFR11207.1"/>
    <property type="molecule type" value="Genomic_DNA"/>
</dbReference>
<keyword evidence="3" id="KW-0408">Iron</keyword>
<dbReference type="InterPro" id="IPR007202">
    <property type="entry name" value="4Fe-4S_dom"/>
</dbReference>
<keyword evidence="4" id="KW-0411">Iron-sulfur</keyword>
<gene>
    <name evidence="6" type="ORF">SAMN05660706_12259</name>
</gene>
<dbReference type="Pfam" id="PF04060">
    <property type="entry name" value="FeS"/>
    <property type="match status" value="1"/>
</dbReference>
<evidence type="ECO:0000256" key="1">
    <source>
        <dbReference type="ARBA" id="ARBA00022485"/>
    </source>
</evidence>
<evidence type="ECO:0000313" key="7">
    <source>
        <dbReference type="Proteomes" id="UP000199584"/>
    </source>
</evidence>
<dbReference type="GO" id="GO:0051539">
    <property type="term" value="F:4 iron, 4 sulfur cluster binding"/>
    <property type="evidence" value="ECO:0007669"/>
    <property type="project" value="UniProtKB-KW"/>
</dbReference>
<name>A0A1I6E0Q5_9FIRM</name>
<evidence type="ECO:0000256" key="2">
    <source>
        <dbReference type="ARBA" id="ARBA00022723"/>
    </source>
</evidence>
<dbReference type="Gene3D" id="1.10.15.40">
    <property type="entry name" value="Electron transport complex subunit B, putative Fe-S cluster"/>
    <property type="match status" value="1"/>
</dbReference>
<dbReference type="STRING" id="39060.SAMN05660706_12259"/>